<sequence length="581" mass="64375">MGYSSAAAAAFAVLPAPSPSSSDDSDDANTLPTNPIVEPEVASPHQTPPPKLQQLERGCNLAMTPLGRAGDVDQVVHLFSDLMLSTSSAGVPPSVLCYNTLLNALVEAGRAVEARSVFDGMLAAGVAPNASSFNILVKLYAWRTADFHLAYDQIHAMRRHGLLPDVGTFSTLVTGLCRAGKLDEAWGVLDWMLQEGCRPMVHTYTPIVQGYCRQGQIEEATNLIGFMEDAGCPPNAVTYNVLIRALCDDARFAEVEQVLAEIETKGHELSTVTYNIYMDALGKKGMAKEALKQFEALQCKGLHPTAFTLSIILNCLCCTSRFSQAISILERSTDLNFCAAVVAYNTVMSRLCDMGRWPAVLELLADMIKKCIIPNTRTLNIFIHSLCIADKLSVAMKLVCNQGFPANAVTYNTLIHSFYLRGEAYEADNMFAYMTEVANIAPDEVTYTIMVDGLCRQGKFDKATDFFKESLRNRLRLSKDLLTALLNGLARSDRNTNILVVFQEIERQGFVRCYLIFGDTVRSICQECWDLARKFTQPIRAKERENDRKKDGNCGICNEEHHLWDFFLQSTHMGIARLHSR</sequence>
<evidence type="ECO:0000256" key="3">
    <source>
        <dbReference type="ARBA" id="ARBA00022946"/>
    </source>
</evidence>
<dbReference type="ExpressionAtlas" id="A0A1D6F505">
    <property type="expression patterns" value="baseline and differential"/>
</dbReference>
<evidence type="ECO:0000256" key="2">
    <source>
        <dbReference type="ARBA" id="ARBA00022737"/>
    </source>
</evidence>
<dbReference type="InParanoid" id="A0A1D6F505"/>
<feature type="repeat" description="PPR" evidence="4">
    <location>
        <begin position="94"/>
        <end position="128"/>
    </location>
</feature>
<evidence type="ECO:0000313" key="6">
    <source>
        <dbReference type="EMBL" id="ONM26377.1"/>
    </source>
</evidence>
<dbReference type="EMBL" id="CM007648">
    <property type="protein sequence ID" value="ONM26377.1"/>
    <property type="molecule type" value="Genomic_DNA"/>
</dbReference>
<dbReference type="InterPro" id="IPR002885">
    <property type="entry name" value="PPR_rpt"/>
</dbReference>
<evidence type="ECO:0000256" key="5">
    <source>
        <dbReference type="SAM" id="MobiDB-lite"/>
    </source>
</evidence>
<feature type="repeat" description="PPR" evidence="4">
    <location>
        <begin position="200"/>
        <end position="234"/>
    </location>
</feature>
<feature type="repeat" description="PPR" evidence="4">
    <location>
        <begin position="165"/>
        <end position="199"/>
    </location>
</feature>
<feature type="region of interest" description="Disordered" evidence="5">
    <location>
        <begin position="15"/>
        <end position="52"/>
    </location>
</feature>
<dbReference type="InterPro" id="IPR011990">
    <property type="entry name" value="TPR-like_helical_dom_sf"/>
</dbReference>
<feature type="repeat" description="PPR" evidence="4">
    <location>
        <begin position="443"/>
        <end position="477"/>
    </location>
</feature>
<dbReference type="Gene3D" id="1.25.40.10">
    <property type="entry name" value="Tetratricopeptide repeat domain"/>
    <property type="match status" value="4"/>
</dbReference>
<evidence type="ECO:0000256" key="4">
    <source>
        <dbReference type="PROSITE-ProRule" id="PRU00708"/>
    </source>
</evidence>
<gene>
    <name evidence="6" type="ORF">ZEAMMB73_Zm00001d007226</name>
</gene>
<comment type="similarity">
    <text evidence="1">Belongs to the PPR family. P subfamily.</text>
</comment>
<accession>A0A1D6F505</accession>
<name>A0A1D6F505_MAIZE</name>
<protein>
    <recommendedName>
        <fullName evidence="7">Pentatricopeptide repeat-containing protein</fullName>
    </recommendedName>
</protein>
<feature type="repeat" description="PPR" evidence="4">
    <location>
        <begin position="270"/>
        <end position="304"/>
    </location>
</feature>
<dbReference type="SMR" id="A0A1D6F505"/>
<dbReference type="PANTHER" id="PTHR47447:SF28">
    <property type="entry name" value="PENTACOTRIPEPTIDE-REPEAT REGION OF PRORP DOMAIN-CONTAINING PROTEIN"/>
    <property type="match status" value="1"/>
</dbReference>
<dbReference type="NCBIfam" id="TIGR00756">
    <property type="entry name" value="PPR"/>
    <property type="match status" value="7"/>
</dbReference>
<keyword evidence="2" id="KW-0677">Repeat</keyword>
<feature type="repeat" description="PPR" evidence="4">
    <location>
        <begin position="235"/>
        <end position="269"/>
    </location>
</feature>
<feature type="repeat" description="PPR" evidence="4">
    <location>
        <begin position="340"/>
        <end position="374"/>
    </location>
</feature>
<keyword evidence="3" id="KW-0809">Transit peptide</keyword>
<dbReference type="AlphaFoldDB" id="A0A1D6F505"/>
<reference evidence="6" key="1">
    <citation type="submission" date="2015-12" db="EMBL/GenBank/DDBJ databases">
        <title>Update maize B73 reference genome by single molecule sequencing technologies.</title>
        <authorList>
            <consortium name="Maize Genome Sequencing Project"/>
            <person name="Ware D."/>
        </authorList>
    </citation>
    <scope>NUCLEOTIDE SEQUENCE [LARGE SCALE GENOMIC DNA]</scope>
    <source>
        <tissue evidence="6">Seedling</tissue>
    </source>
</reference>
<dbReference type="PANTHER" id="PTHR47447">
    <property type="entry name" value="OS03G0856100 PROTEIN"/>
    <property type="match status" value="1"/>
</dbReference>
<dbReference type="FunCoup" id="A0A1D6F505">
    <property type="interactions" value="3"/>
</dbReference>
<dbReference type="STRING" id="4577.A0A1D6F505"/>
<feature type="repeat" description="PPR" evidence="4">
    <location>
        <begin position="129"/>
        <end position="164"/>
    </location>
</feature>
<dbReference type="Pfam" id="PF12854">
    <property type="entry name" value="PPR_1"/>
    <property type="match status" value="1"/>
</dbReference>
<evidence type="ECO:0000256" key="1">
    <source>
        <dbReference type="ARBA" id="ARBA00007626"/>
    </source>
</evidence>
<dbReference type="PROSITE" id="PS51375">
    <property type="entry name" value="PPR"/>
    <property type="match status" value="8"/>
</dbReference>
<organism evidence="6">
    <name type="scientific">Zea mays</name>
    <name type="common">Maize</name>
    <dbReference type="NCBI Taxonomy" id="4577"/>
    <lineage>
        <taxon>Eukaryota</taxon>
        <taxon>Viridiplantae</taxon>
        <taxon>Streptophyta</taxon>
        <taxon>Embryophyta</taxon>
        <taxon>Tracheophyta</taxon>
        <taxon>Spermatophyta</taxon>
        <taxon>Magnoliopsida</taxon>
        <taxon>Liliopsida</taxon>
        <taxon>Poales</taxon>
        <taxon>Poaceae</taxon>
        <taxon>PACMAD clade</taxon>
        <taxon>Panicoideae</taxon>
        <taxon>Andropogonodae</taxon>
        <taxon>Andropogoneae</taxon>
        <taxon>Tripsacinae</taxon>
        <taxon>Zea</taxon>
    </lineage>
</organism>
<proteinExistence type="inferred from homology"/>
<evidence type="ECO:0008006" key="7">
    <source>
        <dbReference type="Google" id="ProtNLM"/>
    </source>
</evidence>
<dbReference type="Pfam" id="PF13041">
    <property type="entry name" value="PPR_2"/>
    <property type="match status" value="5"/>
</dbReference>